<evidence type="ECO:0008006" key="5">
    <source>
        <dbReference type="Google" id="ProtNLM"/>
    </source>
</evidence>
<evidence type="ECO:0000313" key="3">
    <source>
        <dbReference type="EMBL" id="AYJ01295.1"/>
    </source>
</evidence>
<keyword evidence="2" id="KW-0812">Transmembrane</keyword>
<name>A0A660HMP8_ZIZJU</name>
<keyword evidence="1" id="KW-0175">Coiled coil</keyword>
<evidence type="ECO:0000313" key="4">
    <source>
        <dbReference type="Proteomes" id="UP000272462"/>
    </source>
</evidence>
<feature type="coiled-coil region" evidence="1">
    <location>
        <begin position="286"/>
        <end position="327"/>
    </location>
</feature>
<organism evidence="3 4">
    <name type="scientific">Ziziphus jujuba witches'-broom phytoplasma</name>
    <dbReference type="NCBI Taxonomy" id="135727"/>
    <lineage>
        <taxon>Bacteria</taxon>
        <taxon>Bacillati</taxon>
        <taxon>Mycoplasmatota</taxon>
        <taxon>Mollicutes</taxon>
        <taxon>Acholeplasmatales</taxon>
        <taxon>Acholeplasmataceae</taxon>
        <taxon>Candidatus Phytoplasma</taxon>
        <taxon>16SrV (Elm yellows group)</taxon>
    </lineage>
</organism>
<evidence type="ECO:0000256" key="2">
    <source>
        <dbReference type="SAM" id="Phobius"/>
    </source>
</evidence>
<proteinExistence type="predicted"/>
<sequence length="376" mass="44762">MNNNNFLKKHLITIVVITGIILAIIITYGKKDNNILTPPTTSKIIDNLESSTKNKIAEKQQLIKKLEEDFMILKKNFEIKKNDSNKYYDSTNELQYLESDLNMFYNYYLKDLKDSFTFPKIFNGINITKYRIEDIIKKNYYENEFNQIQEKITAFKYKIKQIIPKFKITQDHYDKVKVYITSKTDDKSLLPKEISPEEKIEIDQIREMWKQYLNFQNQDQANIDKYQEECDNFHLKIQEIKDKFPSLESTNFDLQQKIDDKQKKINVKQEDQKQFKYLPNQPESIRTTRKNNYDSLQAEISKLQDERNEIMHQITQVSLQIANLEADQTMYENMLSRAIKLRDSIQCDYDETSTNRLFGSPLSELQKLYEITPSEG</sequence>
<keyword evidence="2" id="KW-0472">Membrane</keyword>
<dbReference type="Gene3D" id="1.10.287.1490">
    <property type="match status" value="1"/>
</dbReference>
<feature type="transmembrane region" description="Helical" evidence="2">
    <location>
        <begin position="12"/>
        <end position="29"/>
    </location>
</feature>
<dbReference type="Proteomes" id="UP000272462">
    <property type="component" value="Chromosome"/>
</dbReference>
<keyword evidence="2" id="KW-1133">Transmembrane helix</keyword>
<feature type="coiled-coil region" evidence="1">
    <location>
        <begin position="45"/>
        <end position="83"/>
    </location>
</feature>
<protein>
    <recommendedName>
        <fullName evidence="5">Effector</fullName>
    </recommendedName>
</protein>
<keyword evidence="4" id="KW-1185">Reference proteome</keyword>
<dbReference type="AlphaFoldDB" id="A0A660HMP8"/>
<dbReference type="RefSeq" id="WP_121464017.1">
    <property type="nucleotide sequence ID" value="NZ_CP025121.1"/>
</dbReference>
<evidence type="ECO:0000256" key="1">
    <source>
        <dbReference type="SAM" id="Coils"/>
    </source>
</evidence>
<dbReference type="EMBL" id="CP025121">
    <property type="protein sequence ID" value="AYJ01295.1"/>
    <property type="molecule type" value="Genomic_DNA"/>
</dbReference>
<dbReference type="OrthoDB" id="386269at2"/>
<accession>A0A660HMP8</accession>
<reference evidence="3 4" key="1">
    <citation type="journal article" date="2018" name="BMC Genomics">
        <title>Comparative genome analysis of jujube witches'-broom Phytoplasma, an obligate pathogen that causes jujube witches'-broom disease.</title>
        <authorList>
            <person name="Wang J."/>
            <person name="Song L."/>
            <person name="Jiao Q."/>
            <person name="Yang S."/>
            <person name="Gao R."/>
            <person name="Lu X."/>
            <person name="Zhou G."/>
        </authorList>
    </citation>
    <scope>NUCLEOTIDE SEQUENCE [LARGE SCALE GENOMIC DNA]</scope>
    <source>
        <strain evidence="3">Jwb-nky</strain>
    </source>
</reference>
<gene>
    <name evidence="3" type="ORF">CWO85_02035</name>
</gene>
<dbReference type="KEGG" id="pzi:CWO85_02035"/>